<dbReference type="Proteomes" id="UP001177212">
    <property type="component" value="Unassembled WGS sequence"/>
</dbReference>
<feature type="chain" id="PRO_5045645084" description="Lipoprotein" evidence="1">
    <location>
        <begin position="20"/>
        <end position="153"/>
    </location>
</feature>
<evidence type="ECO:0000256" key="1">
    <source>
        <dbReference type="SAM" id="SignalP"/>
    </source>
</evidence>
<keyword evidence="1" id="KW-0732">Signal</keyword>
<accession>A0ABT9FGX7</accession>
<feature type="signal peptide" evidence="1">
    <location>
        <begin position="1"/>
        <end position="19"/>
    </location>
</feature>
<evidence type="ECO:0000313" key="2">
    <source>
        <dbReference type="EMBL" id="MDP2565880.1"/>
    </source>
</evidence>
<reference evidence="2" key="1">
    <citation type="submission" date="2023-07" db="EMBL/GenBank/DDBJ databases">
        <title>Genome content predicts the carbon catabolic preferences of heterotrophic bacteria.</title>
        <authorList>
            <person name="Gralka M."/>
        </authorList>
    </citation>
    <scope>NUCLEOTIDE SEQUENCE</scope>
    <source>
        <strain evidence="2">4G09</strain>
    </source>
</reference>
<dbReference type="RefSeq" id="WP_305472657.1">
    <property type="nucleotide sequence ID" value="NZ_JAUYVT010000014.1"/>
</dbReference>
<dbReference type="PROSITE" id="PS51257">
    <property type="entry name" value="PROKAR_LIPOPROTEIN"/>
    <property type="match status" value="1"/>
</dbReference>
<gene>
    <name evidence="2" type="ORF">Q8W34_14630</name>
</gene>
<protein>
    <recommendedName>
        <fullName evidence="4">Lipoprotein</fullName>
    </recommendedName>
</protein>
<comment type="caution">
    <text evidence="2">The sequence shown here is derived from an EMBL/GenBank/DDBJ whole genome shotgun (WGS) entry which is preliminary data.</text>
</comment>
<keyword evidence="3" id="KW-1185">Reference proteome</keyword>
<name>A0ABT9FGX7_9GAMM</name>
<organism evidence="2 3">
    <name type="scientific">Pseudoalteromonas marina</name>
    <dbReference type="NCBI Taxonomy" id="267375"/>
    <lineage>
        <taxon>Bacteria</taxon>
        <taxon>Pseudomonadati</taxon>
        <taxon>Pseudomonadota</taxon>
        <taxon>Gammaproteobacteria</taxon>
        <taxon>Alteromonadales</taxon>
        <taxon>Pseudoalteromonadaceae</taxon>
        <taxon>Pseudoalteromonas</taxon>
    </lineage>
</organism>
<evidence type="ECO:0008006" key="4">
    <source>
        <dbReference type="Google" id="ProtNLM"/>
    </source>
</evidence>
<sequence length="153" mass="16869">MKNSLCIVALSFLFGCSSAKPIYPLTVTHIESEVGSLKKYPNLPEYPSWVLDLHEKPSQYVAVHCGYPNSDSFDDLANSERTSGVLAKARLIKKINASEVVYSKEELNGEDYSVHVKSRTAGFLPHTEVLNSQAFRYEGRMHVCVAVGIAGGF</sequence>
<dbReference type="EMBL" id="JAUYVT010000014">
    <property type="protein sequence ID" value="MDP2565880.1"/>
    <property type="molecule type" value="Genomic_DNA"/>
</dbReference>
<evidence type="ECO:0000313" key="3">
    <source>
        <dbReference type="Proteomes" id="UP001177212"/>
    </source>
</evidence>
<proteinExistence type="predicted"/>